<dbReference type="InterPro" id="IPR050790">
    <property type="entry name" value="ExbB/TolQ_transport"/>
</dbReference>
<evidence type="ECO:0000256" key="3">
    <source>
        <dbReference type="ARBA" id="ARBA00022692"/>
    </source>
</evidence>
<evidence type="ECO:0000256" key="2">
    <source>
        <dbReference type="ARBA" id="ARBA00022475"/>
    </source>
</evidence>
<evidence type="ECO:0000256" key="7">
    <source>
        <dbReference type="SAM" id="Phobius"/>
    </source>
</evidence>
<keyword evidence="9" id="KW-0132">Cell division</keyword>
<keyword evidence="6" id="KW-0653">Protein transport</keyword>
<protein>
    <submittedName>
        <fullName evidence="9">Cell division and transport-associated protein TolQ</fullName>
    </submittedName>
</protein>
<evidence type="ECO:0000256" key="6">
    <source>
        <dbReference type="RuleBase" id="RU004057"/>
    </source>
</evidence>
<dbReference type="Proteomes" id="UP000266273">
    <property type="component" value="Unassembled WGS sequence"/>
</dbReference>
<evidence type="ECO:0000256" key="5">
    <source>
        <dbReference type="ARBA" id="ARBA00023136"/>
    </source>
</evidence>
<feature type="domain" description="MotA/TolQ/ExbB proton channel" evidence="8">
    <location>
        <begin position="117"/>
        <end position="213"/>
    </location>
</feature>
<dbReference type="OrthoDB" id="9805133at2"/>
<comment type="caution">
    <text evidence="9">The sequence shown here is derived from an EMBL/GenBank/DDBJ whole genome shotgun (WGS) entry which is preliminary data.</text>
</comment>
<keyword evidence="3 7" id="KW-0812">Transmembrane</keyword>
<keyword evidence="4 7" id="KW-1133">Transmembrane helix</keyword>
<feature type="transmembrane region" description="Helical" evidence="7">
    <location>
        <begin position="28"/>
        <end position="49"/>
    </location>
</feature>
<organism evidence="9 10">
    <name type="scientific">Dichotomicrobium thermohalophilum</name>
    <dbReference type="NCBI Taxonomy" id="933063"/>
    <lineage>
        <taxon>Bacteria</taxon>
        <taxon>Pseudomonadati</taxon>
        <taxon>Pseudomonadota</taxon>
        <taxon>Alphaproteobacteria</taxon>
        <taxon>Hyphomicrobiales</taxon>
        <taxon>Hyphomicrobiaceae</taxon>
        <taxon>Dichotomicrobium</taxon>
    </lineage>
</organism>
<dbReference type="GO" id="GO:0051301">
    <property type="term" value="P:cell division"/>
    <property type="evidence" value="ECO:0007669"/>
    <property type="project" value="UniProtKB-KW"/>
</dbReference>
<feature type="transmembrane region" description="Helical" evidence="7">
    <location>
        <begin position="181"/>
        <end position="201"/>
    </location>
</feature>
<evidence type="ECO:0000313" key="10">
    <source>
        <dbReference type="Proteomes" id="UP000266273"/>
    </source>
</evidence>
<accession>A0A397Q1T6</accession>
<keyword evidence="9" id="KW-0131">Cell cycle</keyword>
<reference evidence="9 10" key="1">
    <citation type="submission" date="2018-08" db="EMBL/GenBank/DDBJ databases">
        <title>Genomic Encyclopedia of Archaeal and Bacterial Type Strains, Phase II (KMG-II): from individual species to whole genera.</title>
        <authorList>
            <person name="Goeker M."/>
        </authorList>
    </citation>
    <scope>NUCLEOTIDE SEQUENCE [LARGE SCALE GENOMIC DNA]</scope>
    <source>
        <strain evidence="9 10">DSM 5002</strain>
    </source>
</reference>
<dbReference type="GO" id="GO:0005886">
    <property type="term" value="C:plasma membrane"/>
    <property type="evidence" value="ECO:0007669"/>
    <property type="project" value="UniProtKB-SubCell"/>
</dbReference>
<sequence length="231" mass="24790">MESQSPASLFLAAPADVSVFALFGEAGLVVQAVVLVLVAALIWTLVAAASKYTELTRVRQEADAFERLFWSGPSLDELYASMNGKRTGSLSAIFMAAMYEWRRTLDTSPRAVPGVQGRMERLMAVSIARETDRLEWGLTALGMISAAAPLLGLAGALWALMAGFTTSENFAGLAPAAARGLLAAALGLFVGVVAVIFHRGLKRAVRRHEQRMKDFAQEFSAIVSRQIDASI</sequence>
<keyword evidence="2" id="KW-1003">Cell membrane</keyword>
<dbReference type="GO" id="GO:0017038">
    <property type="term" value="P:protein import"/>
    <property type="evidence" value="ECO:0007669"/>
    <property type="project" value="TreeGrafter"/>
</dbReference>
<keyword evidence="10" id="KW-1185">Reference proteome</keyword>
<dbReference type="InterPro" id="IPR002898">
    <property type="entry name" value="MotA_ExbB_proton_chnl"/>
</dbReference>
<dbReference type="EMBL" id="QXDF01000001">
    <property type="protein sequence ID" value="RIA55460.1"/>
    <property type="molecule type" value="Genomic_DNA"/>
</dbReference>
<evidence type="ECO:0000256" key="1">
    <source>
        <dbReference type="ARBA" id="ARBA00004651"/>
    </source>
</evidence>
<evidence type="ECO:0000259" key="8">
    <source>
        <dbReference type="Pfam" id="PF01618"/>
    </source>
</evidence>
<evidence type="ECO:0000313" key="9">
    <source>
        <dbReference type="EMBL" id="RIA55460.1"/>
    </source>
</evidence>
<keyword evidence="5 7" id="KW-0472">Membrane</keyword>
<comment type="similarity">
    <text evidence="6">Belongs to the exbB/tolQ family.</text>
</comment>
<dbReference type="Pfam" id="PF01618">
    <property type="entry name" value="MotA_ExbB"/>
    <property type="match status" value="1"/>
</dbReference>
<keyword evidence="6" id="KW-0813">Transport</keyword>
<evidence type="ECO:0000256" key="4">
    <source>
        <dbReference type="ARBA" id="ARBA00022989"/>
    </source>
</evidence>
<dbReference type="RefSeq" id="WP_119060364.1">
    <property type="nucleotide sequence ID" value="NZ_QXDF01000001.1"/>
</dbReference>
<dbReference type="AlphaFoldDB" id="A0A397Q1T6"/>
<feature type="transmembrane region" description="Helical" evidence="7">
    <location>
        <begin position="136"/>
        <end position="161"/>
    </location>
</feature>
<dbReference type="PANTHER" id="PTHR30625:SF3">
    <property type="entry name" value="TOL-PAL SYSTEM PROTEIN TOLQ"/>
    <property type="match status" value="1"/>
</dbReference>
<gene>
    <name evidence="9" type="ORF">BXY53_0526</name>
</gene>
<dbReference type="PANTHER" id="PTHR30625">
    <property type="entry name" value="PROTEIN TOLQ"/>
    <property type="match status" value="1"/>
</dbReference>
<proteinExistence type="inferred from homology"/>
<comment type="subcellular location">
    <subcellularLocation>
        <location evidence="1">Cell membrane</location>
        <topology evidence="1">Multi-pass membrane protein</topology>
    </subcellularLocation>
    <subcellularLocation>
        <location evidence="6">Membrane</location>
        <topology evidence="6">Multi-pass membrane protein</topology>
    </subcellularLocation>
</comment>
<name>A0A397Q1T6_9HYPH</name>